<evidence type="ECO:0000313" key="1">
    <source>
        <dbReference type="EMBL" id="ACE75269.1"/>
    </source>
</evidence>
<name>B7S8P4_9HYME</name>
<gene>
    <name evidence="1" type="ORF">GFP_L5_0170</name>
</gene>
<dbReference type="EMBL" id="EF710649">
    <property type="protein sequence ID" value="ACE75269.1"/>
    <property type="molecule type" value="Genomic_DNA"/>
</dbReference>
<proteinExistence type="predicted"/>
<accession>B7S8P4</accession>
<dbReference type="AlphaFoldDB" id="B7S8P4"/>
<organism evidence="1">
    <name type="scientific">Glyptapanteles flavicoxis</name>
    <dbReference type="NCBI Taxonomy" id="463051"/>
    <lineage>
        <taxon>Eukaryota</taxon>
        <taxon>Metazoa</taxon>
        <taxon>Ecdysozoa</taxon>
        <taxon>Arthropoda</taxon>
        <taxon>Hexapoda</taxon>
        <taxon>Insecta</taxon>
        <taxon>Pterygota</taxon>
        <taxon>Neoptera</taxon>
        <taxon>Endopterygota</taxon>
        <taxon>Hymenoptera</taxon>
        <taxon>Apocrita</taxon>
        <taxon>Ichneumonoidea</taxon>
        <taxon>Braconidae</taxon>
        <taxon>Microgastrinae</taxon>
        <taxon>Glyptapanteles</taxon>
    </lineage>
</organism>
<protein>
    <submittedName>
        <fullName evidence="1">Uncharacterized protein</fullName>
    </submittedName>
</protein>
<sequence length="260" mass="30862">MEIFVDFEGYHTLDGSFIIKELAVVELNDDPDILSSAALAIFEPPAEYINEVLVFQTKDYWSRNHGISWNEGSFSYADLNDVLCETLKHHSYVYVLGEEKQQWIRRFINFELDISDLTKMRFINELKVFDPLQPCLLRKKHSKQSDYGCAYESVQKMKRWFISCWGINPSLEKSLQIFYQLQTLIRMDPRDIACLDESFILQFTKHEINEVWSKLPEHMKTDPRFIDYTRCTDHYCTICEDVLEGPYPWRKDCFECNRIS</sequence>
<reference evidence="1" key="1">
    <citation type="submission" date="2007-06" db="EMBL/GenBank/DDBJ databases">
        <title>Bracovirus Evolution: Comparative Genomics of Multiple Viral and Proviral Genomes.</title>
        <authorList>
            <person name="Desjardins C.A."/>
            <person name="Gundersen-Rindal D.E."/>
            <person name="Hostetler J.B."/>
            <person name="Tallon L.J."/>
            <person name="Utterback T.R."/>
            <person name="Fuester R.W."/>
            <person name="Schatz M.C."/>
            <person name="Pedroni M.J."/>
            <person name="Fadrosh D.W."/>
            <person name="Haas B.J."/>
            <person name="Toms B.S."/>
            <person name="Chen D."/>
            <person name="Nene V."/>
        </authorList>
    </citation>
    <scope>NUCLEOTIDE SEQUENCE</scope>
</reference>